<dbReference type="OrthoDB" id="2852258at2"/>
<reference evidence="2 3" key="1">
    <citation type="submission" date="2019-04" db="EMBL/GenBank/DDBJ databases">
        <title>Bacillus caeni sp. nov., a bacterium isolated from mangrove sediment.</title>
        <authorList>
            <person name="Huang H."/>
            <person name="Mo K."/>
            <person name="Hu Y."/>
        </authorList>
    </citation>
    <scope>NUCLEOTIDE SEQUENCE [LARGE SCALE GENOMIC DNA]</scope>
    <source>
        <strain evidence="2 3">HB172195</strain>
    </source>
</reference>
<name>A0A5R9F5W3_9BACL</name>
<dbReference type="Gene3D" id="2.60.40.3830">
    <property type="match status" value="1"/>
</dbReference>
<keyword evidence="3" id="KW-1185">Reference proteome</keyword>
<feature type="transmembrane region" description="Helical" evidence="1">
    <location>
        <begin position="5"/>
        <end position="23"/>
    </location>
</feature>
<dbReference type="EMBL" id="SWLG01000026">
    <property type="protein sequence ID" value="TLS35195.1"/>
    <property type="molecule type" value="Genomic_DNA"/>
</dbReference>
<comment type="caution">
    <text evidence="2">The sequence shown here is derived from an EMBL/GenBank/DDBJ whole genome shotgun (WGS) entry which is preliminary data.</text>
</comment>
<accession>A0A5R9F5W3</accession>
<feature type="transmembrane region" description="Helical" evidence="1">
    <location>
        <begin position="38"/>
        <end position="59"/>
    </location>
</feature>
<dbReference type="RefSeq" id="WP_138129263.1">
    <property type="nucleotide sequence ID" value="NZ_SWLG01000026.1"/>
</dbReference>
<keyword evidence="1" id="KW-0812">Transmembrane</keyword>
<keyword evidence="1" id="KW-0472">Membrane</keyword>
<gene>
    <name evidence="2" type="ORF">FCL54_21590</name>
</gene>
<proteinExistence type="predicted"/>
<evidence type="ECO:0000313" key="2">
    <source>
        <dbReference type="EMBL" id="TLS35195.1"/>
    </source>
</evidence>
<protein>
    <submittedName>
        <fullName evidence="2">Uncharacterized protein</fullName>
    </submittedName>
</protein>
<evidence type="ECO:0000313" key="3">
    <source>
        <dbReference type="Proteomes" id="UP000308230"/>
    </source>
</evidence>
<organism evidence="2 3">
    <name type="scientific">Exobacillus caeni</name>
    <dbReference type="NCBI Taxonomy" id="2574798"/>
    <lineage>
        <taxon>Bacteria</taxon>
        <taxon>Bacillati</taxon>
        <taxon>Bacillota</taxon>
        <taxon>Bacilli</taxon>
        <taxon>Bacillales</taxon>
        <taxon>Guptibacillaceae</taxon>
        <taxon>Exobacillus</taxon>
    </lineage>
</organism>
<sequence>MYAIIGWVVLGIVGFFLFSYYKFPNSAVMSGFKTKRSFYFSVSMILIVSIGAFSAHFYARSQEPWRASQIFQLKGPEGDIHLYTGQKEKAAINYDKQIHTKRPYKTNLLLWDGYDEITLHVTQRGDKDSSYKKVYVNNAIPDSGVYRIPVTLTFPEKGKWRIDIYNEGEPINAIVVDVQH</sequence>
<dbReference type="Proteomes" id="UP000308230">
    <property type="component" value="Unassembled WGS sequence"/>
</dbReference>
<evidence type="ECO:0000256" key="1">
    <source>
        <dbReference type="SAM" id="Phobius"/>
    </source>
</evidence>
<keyword evidence="1" id="KW-1133">Transmembrane helix</keyword>
<dbReference type="AlphaFoldDB" id="A0A5R9F5W3"/>